<dbReference type="AlphaFoldDB" id="A0A3E4N7T8"/>
<dbReference type="InterPro" id="IPR028028">
    <property type="entry name" value="DUF4450"/>
</dbReference>
<dbReference type="Pfam" id="PF14614">
    <property type="entry name" value="DUF4450"/>
    <property type="match status" value="1"/>
</dbReference>
<name>A0A3E4N7T8_9BACT</name>
<reference evidence="1 2" key="1">
    <citation type="submission" date="2018-08" db="EMBL/GenBank/DDBJ databases">
        <title>A genome reference for cultivated species of the human gut microbiota.</title>
        <authorList>
            <person name="Zou Y."/>
            <person name="Xue W."/>
            <person name="Luo G."/>
        </authorList>
    </citation>
    <scope>NUCLEOTIDE SEQUENCE [LARGE SCALE GENOMIC DNA]</scope>
    <source>
        <strain evidence="1 2">TF10-3AC</strain>
    </source>
</reference>
<accession>A0A3E4N7T8</accession>
<evidence type="ECO:0000313" key="2">
    <source>
        <dbReference type="Proteomes" id="UP000260862"/>
    </source>
</evidence>
<evidence type="ECO:0000313" key="1">
    <source>
        <dbReference type="EMBL" id="RGK58374.1"/>
    </source>
</evidence>
<dbReference type="EMBL" id="QSQT01000001">
    <property type="protein sequence ID" value="RGK58374.1"/>
    <property type="molecule type" value="Genomic_DNA"/>
</dbReference>
<sequence>MNSLKSFVTGFFLWGILEGISAQNKVLSFSMPDGVGTLRLGIIENDSSRWLDEKQTQLHIDCHPLSDTKGFILEIENKREDITLGWAFGGCDAIAPESGIQPQYCKDNVFNIEGTQVTIYHGKVMQLKVTNLIVPSASSIRLSDGHKQDTPLTLFTSGKKTDAPVLAATCLIRKGEKVYFCAYKQNAKADYTDYMLPELFYQEKQQP</sequence>
<dbReference type="Proteomes" id="UP000260862">
    <property type="component" value="Unassembled WGS sequence"/>
</dbReference>
<protein>
    <submittedName>
        <fullName evidence="1">DUF4450 domain-containing protein</fullName>
    </submittedName>
</protein>
<organism evidence="1 2">
    <name type="scientific">Phocaeicola plebeius</name>
    <dbReference type="NCBI Taxonomy" id="310297"/>
    <lineage>
        <taxon>Bacteria</taxon>
        <taxon>Pseudomonadati</taxon>
        <taxon>Bacteroidota</taxon>
        <taxon>Bacteroidia</taxon>
        <taxon>Bacteroidales</taxon>
        <taxon>Bacteroidaceae</taxon>
        <taxon>Phocaeicola</taxon>
    </lineage>
</organism>
<gene>
    <name evidence="1" type="ORF">DXD04_00240</name>
</gene>
<dbReference type="RefSeq" id="WP_117669957.1">
    <property type="nucleotide sequence ID" value="NZ_CABOGR010000001.1"/>
</dbReference>
<comment type="caution">
    <text evidence="1">The sequence shown here is derived from an EMBL/GenBank/DDBJ whole genome shotgun (WGS) entry which is preliminary data.</text>
</comment>
<proteinExistence type="predicted"/>
<keyword evidence="2" id="KW-1185">Reference proteome</keyword>
<dbReference type="CDD" id="cd11747">
    <property type="entry name" value="GH94N_like_1"/>
    <property type="match status" value="1"/>
</dbReference>